<feature type="transmembrane region" description="Helical" evidence="6">
    <location>
        <begin position="133"/>
        <end position="154"/>
    </location>
</feature>
<comment type="subcellular location">
    <subcellularLocation>
        <location evidence="1">Cell membrane</location>
        <topology evidence="1">Multi-pass membrane protein</topology>
    </subcellularLocation>
</comment>
<feature type="transmembrane region" description="Helical" evidence="6">
    <location>
        <begin position="269"/>
        <end position="290"/>
    </location>
</feature>
<dbReference type="EMBL" id="JACYWE010000008">
    <property type="protein sequence ID" value="MBD8507480.1"/>
    <property type="molecule type" value="Genomic_DNA"/>
</dbReference>
<evidence type="ECO:0000313" key="7">
    <source>
        <dbReference type="EMBL" id="MBD8507480.1"/>
    </source>
</evidence>
<gene>
    <name evidence="7" type="ORF">HT102_13405</name>
</gene>
<evidence type="ECO:0000256" key="2">
    <source>
        <dbReference type="ARBA" id="ARBA00022475"/>
    </source>
</evidence>
<dbReference type="InterPro" id="IPR050833">
    <property type="entry name" value="Poly_Biosynth_Transport"/>
</dbReference>
<evidence type="ECO:0000256" key="5">
    <source>
        <dbReference type="ARBA" id="ARBA00023136"/>
    </source>
</evidence>
<dbReference type="PRINTS" id="PR00173">
    <property type="entry name" value="EDTRNSPORT"/>
</dbReference>
<sequence length="395" mass="39850">MSLVTAGSLVANAASYLLHVPASSWLGPSSYGAFASLLAAQLILAVPALALQMVVARRIVTGRLAGIDRTGEARHLGAATVLLVAMVALLVVPAAAWALGTSLVATLLALSTAPLLVVLAAEQGILQGTGRFGALALVIAGAGLARVVPAIIVLGLGGGVAAALGAGALGTIVAAVAARRLVGEAPRDDAEQGQARPDVAAVLRASQVQLVIMAFTAIDLLIARMVLDEVAAGVYALGAVAAKVAFWLPFAVGVVLFPRMADPARTRESLGSMLAVLAVLGITATGAAWLLAPIVPHVVGEDYRPVVSLLWLFAAHGAVLSAVQGALLSVIARDRTAVAALAWTGLAVLAVVLLLVPATVTGFIITSLLVATVTLVAVTGAVLWSLREPYPRAPE</sequence>
<evidence type="ECO:0000313" key="8">
    <source>
        <dbReference type="Proteomes" id="UP000642993"/>
    </source>
</evidence>
<evidence type="ECO:0000256" key="3">
    <source>
        <dbReference type="ARBA" id="ARBA00022692"/>
    </source>
</evidence>
<evidence type="ECO:0000256" key="1">
    <source>
        <dbReference type="ARBA" id="ARBA00004651"/>
    </source>
</evidence>
<reference evidence="7" key="1">
    <citation type="submission" date="2020-09" db="EMBL/GenBank/DDBJ databases">
        <title>Hoyosella lacisalsi sp. nov., a halotolerant actinobacterium isolated from soil of Lake Gudzhirganskoe.</title>
        <authorList>
            <person name="Yang Q."/>
            <person name="Guo P.Y."/>
            <person name="Liu S.W."/>
            <person name="Li F.N."/>
            <person name="Sun C.H."/>
        </authorList>
    </citation>
    <scope>NUCLEOTIDE SEQUENCE</scope>
    <source>
        <strain evidence="7">G463</strain>
    </source>
</reference>
<protein>
    <submittedName>
        <fullName evidence="7">Polysaccharide biosynthesis protein</fullName>
    </submittedName>
</protein>
<feature type="transmembrane region" description="Helical" evidence="6">
    <location>
        <begin position="233"/>
        <end position="257"/>
    </location>
</feature>
<feature type="transmembrane region" description="Helical" evidence="6">
    <location>
        <begin position="31"/>
        <end position="55"/>
    </location>
</feature>
<feature type="transmembrane region" description="Helical" evidence="6">
    <location>
        <begin position="310"/>
        <end position="331"/>
    </location>
</feature>
<feature type="transmembrane region" description="Helical" evidence="6">
    <location>
        <begin position="160"/>
        <end position="178"/>
    </location>
</feature>
<feature type="transmembrane region" description="Helical" evidence="6">
    <location>
        <begin position="76"/>
        <end position="97"/>
    </location>
</feature>
<feature type="transmembrane region" description="Helical" evidence="6">
    <location>
        <begin position="103"/>
        <end position="121"/>
    </location>
</feature>
<keyword evidence="8" id="KW-1185">Reference proteome</keyword>
<comment type="caution">
    <text evidence="7">The sequence shown here is derived from an EMBL/GenBank/DDBJ whole genome shotgun (WGS) entry which is preliminary data.</text>
</comment>
<keyword evidence="3 6" id="KW-0812">Transmembrane</keyword>
<feature type="transmembrane region" description="Helical" evidence="6">
    <location>
        <begin position="210"/>
        <end position="227"/>
    </location>
</feature>
<keyword evidence="5 6" id="KW-0472">Membrane</keyword>
<dbReference type="Proteomes" id="UP000642993">
    <property type="component" value="Unassembled WGS sequence"/>
</dbReference>
<keyword evidence="4 6" id="KW-1133">Transmembrane helix</keyword>
<name>A0A927JEQ2_9ACTN</name>
<keyword evidence="2" id="KW-1003">Cell membrane</keyword>
<feature type="transmembrane region" description="Helical" evidence="6">
    <location>
        <begin position="338"/>
        <end position="356"/>
    </location>
</feature>
<evidence type="ECO:0000256" key="4">
    <source>
        <dbReference type="ARBA" id="ARBA00022989"/>
    </source>
</evidence>
<evidence type="ECO:0000256" key="6">
    <source>
        <dbReference type="SAM" id="Phobius"/>
    </source>
</evidence>
<feature type="transmembrane region" description="Helical" evidence="6">
    <location>
        <begin position="362"/>
        <end position="386"/>
    </location>
</feature>
<dbReference type="PANTHER" id="PTHR30250">
    <property type="entry name" value="PST FAMILY PREDICTED COLANIC ACID TRANSPORTER"/>
    <property type="match status" value="1"/>
</dbReference>
<dbReference type="GO" id="GO:0005886">
    <property type="term" value="C:plasma membrane"/>
    <property type="evidence" value="ECO:0007669"/>
    <property type="project" value="UniProtKB-SubCell"/>
</dbReference>
<proteinExistence type="predicted"/>
<accession>A0A927JEQ2</accession>
<organism evidence="7 8">
    <name type="scientific">Lolliginicoccus lacisalsi</name>
    <dbReference type="NCBI Taxonomy" id="2742202"/>
    <lineage>
        <taxon>Bacteria</taxon>
        <taxon>Bacillati</taxon>
        <taxon>Actinomycetota</taxon>
        <taxon>Actinomycetes</taxon>
        <taxon>Mycobacteriales</taxon>
        <taxon>Hoyosellaceae</taxon>
        <taxon>Lolliginicoccus</taxon>
    </lineage>
</organism>
<dbReference type="PANTHER" id="PTHR30250:SF11">
    <property type="entry name" value="O-ANTIGEN TRANSPORTER-RELATED"/>
    <property type="match status" value="1"/>
</dbReference>
<dbReference type="AlphaFoldDB" id="A0A927JEQ2"/>